<dbReference type="EMBL" id="FPHE01000151">
    <property type="protein sequence ID" value="SFV66403.1"/>
    <property type="molecule type" value="Genomic_DNA"/>
</dbReference>
<reference evidence="2" key="1">
    <citation type="submission" date="2016-10" db="EMBL/GenBank/DDBJ databases">
        <authorList>
            <person name="de Groot N.N."/>
        </authorList>
    </citation>
    <scope>NUCLEOTIDE SEQUENCE</scope>
</reference>
<protein>
    <recommendedName>
        <fullName evidence="1">Transposase IS204/IS1001/IS1096/IS1165 DDE domain-containing protein</fullName>
    </recommendedName>
</protein>
<dbReference type="AlphaFoldDB" id="A0A1W1CL22"/>
<evidence type="ECO:0000259" key="1">
    <source>
        <dbReference type="Pfam" id="PF01610"/>
    </source>
</evidence>
<gene>
    <name evidence="2" type="ORF">MNB_SV-12-1960</name>
</gene>
<proteinExistence type="predicted"/>
<sequence>MKKLLSEEEYKKLKGLMWALRKPKEKLSDKDKALLKKAFKHSLKLKKVYKLSEELTKIFDTKTSRNGGIRRLKNWITKVQSLILLLVHLKNG</sequence>
<dbReference type="InterPro" id="IPR002560">
    <property type="entry name" value="Transposase_DDE"/>
</dbReference>
<name>A0A1W1CL22_9ZZZZ</name>
<accession>A0A1W1CL22</accession>
<organism evidence="2">
    <name type="scientific">hydrothermal vent metagenome</name>
    <dbReference type="NCBI Taxonomy" id="652676"/>
    <lineage>
        <taxon>unclassified sequences</taxon>
        <taxon>metagenomes</taxon>
        <taxon>ecological metagenomes</taxon>
    </lineage>
</organism>
<evidence type="ECO:0000313" key="2">
    <source>
        <dbReference type="EMBL" id="SFV66403.1"/>
    </source>
</evidence>
<dbReference type="Pfam" id="PF01610">
    <property type="entry name" value="DDE_Tnp_ISL3"/>
    <property type="match status" value="1"/>
</dbReference>
<feature type="domain" description="Transposase IS204/IS1001/IS1096/IS1165 DDE" evidence="1">
    <location>
        <begin position="3"/>
        <end position="81"/>
    </location>
</feature>